<reference evidence="2" key="1">
    <citation type="submission" date="2016-06" db="EMBL/GenBank/DDBJ databases">
        <title>Parallel loss of symbiosis genes in relatives of nitrogen-fixing non-legume Parasponia.</title>
        <authorList>
            <person name="Van Velzen R."/>
            <person name="Holmer R."/>
            <person name="Bu F."/>
            <person name="Rutten L."/>
            <person name="Van Zeijl A."/>
            <person name="Liu W."/>
            <person name="Santuari L."/>
            <person name="Cao Q."/>
            <person name="Sharma T."/>
            <person name="Shen D."/>
            <person name="Roswanjaya Y."/>
            <person name="Wardhani T."/>
            <person name="Kalhor M.S."/>
            <person name="Jansen J."/>
            <person name="Van den Hoogen J."/>
            <person name="Gungor B."/>
            <person name="Hartog M."/>
            <person name="Hontelez J."/>
            <person name="Verver J."/>
            <person name="Yang W.-C."/>
            <person name="Schijlen E."/>
            <person name="Repin R."/>
            <person name="Schilthuizen M."/>
            <person name="Schranz E."/>
            <person name="Heidstra R."/>
            <person name="Miyata K."/>
            <person name="Fedorova E."/>
            <person name="Kohlen W."/>
            <person name="Bisseling T."/>
            <person name="Smit S."/>
            <person name="Geurts R."/>
        </authorList>
    </citation>
    <scope>NUCLEOTIDE SEQUENCE [LARGE SCALE GENOMIC DNA]</scope>
    <source>
        <strain evidence="2">cv. WU1-14</strain>
    </source>
</reference>
<keyword evidence="2" id="KW-1185">Reference proteome</keyword>
<sequence>MGPLPSEENTLRTITLTTQSIENSRKLKTIDDDEGDLHFLAHHVENGQWPWPSMLCWGQWVKSNLLEGTFAVNRPGLSI</sequence>
<evidence type="ECO:0000313" key="2">
    <source>
        <dbReference type="Proteomes" id="UP000237105"/>
    </source>
</evidence>
<accession>A0A2P5DKS2</accession>
<dbReference type="EMBL" id="JXTB01000031">
    <property type="protein sequence ID" value="PON73845.1"/>
    <property type="molecule type" value="Genomic_DNA"/>
</dbReference>
<dbReference type="OrthoDB" id="10382155at2759"/>
<gene>
    <name evidence="1" type="ORF">PanWU01x14_053950</name>
</gene>
<name>A0A2P5DKS2_PARAD</name>
<dbReference type="AlphaFoldDB" id="A0A2P5DKS2"/>
<evidence type="ECO:0000313" key="1">
    <source>
        <dbReference type="EMBL" id="PON73845.1"/>
    </source>
</evidence>
<proteinExistence type="predicted"/>
<protein>
    <submittedName>
        <fullName evidence="1">Uncharacterized protein</fullName>
    </submittedName>
</protein>
<organism evidence="1 2">
    <name type="scientific">Parasponia andersonii</name>
    <name type="common">Sponia andersonii</name>
    <dbReference type="NCBI Taxonomy" id="3476"/>
    <lineage>
        <taxon>Eukaryota</taxon>
        <taxon>Viridiplantae</taxon>
        <taxon>Streptophyta</taxon>
        <taxon>Embryophyta</taxon>
        <taxon>Tracheophyta</taxon>
        <taxon>Spermatophyta</taxon>
        <taxon>Magnoliopsida</taxon>
        <taxon>eudicotyledons</taxon>
        <taxon>Gunneridae</taxon>
        <taxon>Pentapetalae</taxon>
        <taxon>rosids</taxon>
        <taxon>fabids</taxon>
        <taxon>Rosales</taxon>
        <taxon>Cannabaceae</taxon>
        <taxon>Parasponia</taxon>
    </lineage>
</organism>
<comment type="caution">
    <text evidence="1">The sequence shown here is derived from an EMBL/GenBank/DDBJ whole genome shotgun (WGS) entry which is preliminary data.</text>
</comment>
<dbReference type="Proteomes" id="UP000237105">
    <property type="component" value="Unassembled WGS sequence"/>
</dbReference>